<dbReference type="EMBL" id="CAFBNE010000111">
    <property type="protein sequence ID" value="CAB4965487.1"/>
    <property type="molecule type" value="Genomic_DNA"/>
</dbReference>
<dbReference type="AlphaFoldDB" id="A0A6J7LBK3"/>
<protein>
    <submittedName>
        <fullName evidence="1">Unannotated protein</fullName>
    </submittedName>
</protein>
<proteinExistence type="predicted"/>
<reference evidence="1" key="1">
    <citation type="submission" date="2020-05" db="EMBL/GenBank/DDBJ databases">
        <authorList>
            <person name="Chiriac C."/>
            <person name="Salcher M."/>
            <person name="Ghai R."/>
            <person name="Kavagutti S V."/>
        </authorList>
    </citation>
    <scope>NUCLEOTIDE SEQUENCE</scope>
</reference>
<name>A0A6J7LBK3_9ZZZZ</name>
<evidence type="ECO:0000313" key="1">
    <source>
        <dbReference type="EMBL" id="CAB4965487.1"/>
    </source>
</evidence>
<sequence>MPAVLVLKHGVVTRSERSKGTSVDIKIGVQDTPREITIESAQSPEDVTRLVEAALNSGSLLSLTDDRGRTILVPGSKIAYVEIGPASTRKVGFGSTM</sequence>
<dbReference type="InterPro" id="IPR021456">
    <property type="entry name" value="DUF3107"/>
</dbReference>
<dbReference type="Pfam" id="PF11305">
    <property type="entry name" value="DUF3107"/>
    <property type="match status" value="1"/>
</dbReference>
<gene>
    <name evidence="1" type="ORF">UFOPK3772_02661</name>
</gene>
<organism evidence="1">
    <name type="scientific">freshwater metagenome</name>
    <dbReference type="NCBI Taxonomy" id="449393"/>
    <lineage>
        <taxon>unclassified sequences</taxon>
        <taxon>metagenomes</taxon>
        <taxon>ecological metagenomes</taxon>
    </lineage>
</organism>
<accession>A0A6J7LBK3</accession>